<dbReference type="RefSeq" id="WP_202011274.1">
    <property type="nucleotide sequence ID" value="NZ_JAERRB010000005.1"/>
</dbReference>
<keyword evidence="3" id="KW-1185">Reference proteome</keyword>
<gene>
    <name evidence="2" type="ORF">JI741_15985</name>
</gene>
<proteinExistence type="predicted"/>
<dbReference type="EMBL" id="JAERRB010000005">
    <property type="protein sequence ID" value="MBL0742726.1"/>
    <property type="molecule type" value="Genomic_DNA"/>
</dbReference>
<feature type="transmembrane region" description="Helical" evidence="1">
    <location>
        <begin position="39"/>
        <end position="61"/>
    </location>
</feature>
<sequence>MKTIKIKPLFLLVLCTLASFTSLIMIATGKIGSKEMWRLIAGGVGFAGILMLLIWVAWNVVSGSRRKS</sequence>
<keyword evidence="1" id="KW-0472">Membrane</keyword>
<comment type="caution">
    <text evidence="2">The sequence shown here is derived from an EMBL/GenBank/DDBJ whole genome shotgun (WGS) entry which is preliminary data.</text>
</comment>
<dbReference type="Proteomes" id="UP000613030">
    <property type="component" value="Unassembled WGS sequence"/>
</dbReference>
<accession>A0ABS1KTD4</accession>
<evidence type="ECO:0008006" key="4">
    <source>
        <dbReference type="Google" id="ProtNLM"/>
    </source>
</evidence>
<evidence type="ECO:0000313" key="3">
    <source>
        <dbReference type="Proteomes" id="UP000613030"/>
    </source>
</evidence>
<reference evidence="2 3" key="1">
    <citation type="submission" date="2021-01" db="EMBL/GenBank/DDBJ databases">
        <title>Chryseolinea sp. Jin1 Genome sequencing and assembly.</title>
        <authorList>
            <person name="Kim I."/>
        </authorList>
    </citation>
    <scope>NUCLEOTIDE SEQUENCE [LARGE SCALE GENOMIC DNA]</scope>
    <source>
        <strain evidence="2 3">Jin1</strain>
    </source>
</reference>
<protein>
    <recommendedName>
        <fullName evidence="4">Phosphatidate cytidylyltransferase</fullName>
    </recommendedName>
</protein>
<evidence type="ECO:0000313" key="2">
    <source>
        <dbReference type="EMBL" id="MBL0742726.1"/>
    </source>
</evidence>
<organism evidence="2 3">
    <name type="scientific">Chryseolinea lacunae</name>
    <dbReference type="NCBI Taxonomy" id="2801331"/>
    <lineage>
        <taxon>Bacteria</taxon>
        <taxon>Pseudomonadati</taxon>
        <taxon>Bacteroidota</taxon>
        <taxon>Cytophagia</taxon>
        <taxon>Cytophagales</taxon>
        <taxon>Fulvivirgaceae</taxon>
        <taxon>Chryseolinea</taxon>
    </lineage>
</organism>
<keyword evidence="1" id="KW-1133">Transmembrane helix</keyword>
<evidence type="ECO:0000256" key="1">
    <source>
        <dbReference type="SAM" id="Phobius"/>
    </source>
</evidence>
<name>A0ABS1KTD4_9BACT</name>
<keyword evidence="1" id="KW-0812">Transmembrane</keyword>